<dbReference type="SUPFAM" id="SSF49373">
    <property type="entry name" value="Invasin/intimin cell-adhesion fragments"/>
    <property type="match status" value="1"/>
</dbReference>
<evidence type="ECO:0000313" key="3">
    <source>
        <dbReference type="Proteomes" id="UP000310300"/>
    </source>
</evidence>
<dbReference type="EMBL" id="MK450538">
    <property type="protein sequence ID" value="QBJ05121.1"/>
    <property type="molecule type" value="Genomic_DNA"/>
</dbReference>
<dbReference type="GeneID" id="55014816"/>
<sequence>MSKYAKTPKSFINIKGLGFALLKKDEADGTIEYTNITQTRGLQEISVETGGDVVNAYADGSIIESGNTDGEGKISMTMHAFPQEIRELIFNEIYNENGVYSEEQGKQNNYVAVWFKRERKDGTFQRVGLTKVMFSDPQIEGKTSEENWEFSSEESEGTAMHRIADGKRKIMFDSAKDGADEKEFFKVLLANENGLDQADSDFNNAEDVKVTEIVVEPSSANVDVGNTINLTTTIKPDNAKNKSIKFSTTDTQNINVDANSGVVTGLSEGQATVTVSAQDGSGVVGTATVTVNPRQDSEETL</sequence>
<evidence type="ECO:0000313" key="2">
    <source>
        <dbReference type="EMBL" id="QBJ05121.1"/>
    </source>
</evidence>
<dbReference type="InterPro" id="IPR008964">
    <property type="entry name" value="Invasin/intimin_cell_adhesion"/>
</dbReference>
<proteinExistence type="predicted"/>
<dbReference type="RefSeq" id="YP_009823306.1">
    <property type="nucleotide sequence ID" value="NC_048192.1"/>
</dbReference>
<keyword evidence="3" id="KW-1185">Reference proteome</keyword>
<accession>A0A4P6QX44</accession>
<dbReference type="Proteomes" id="UP000310300">
    <property type="component" value="Segment"/>
</dbReference>
<protein>
    <submittedName>
        <fullName evidence="2">Major tail protein with YjdB Ig-like domain</fullName>
    </submittedName>
</protein>
<dbReference type="InterPro" id="IPR006490">
    <property type="entry name" value="Maj_tail_phi13"/>
</dbReference>
<reference evidence="3" key="1">
    <citation type="submission" date="2019-01" db="EMBL/GenBank/DDBJ databases">
        <title>New genus Fibralongavirus in Staphylococcus pseudintermedius Siphoviridae phages.</title>
        <authorList>
            <person name="Zeman M."/>
            <person name="Vrbovska V."/>
            <person name="Bardy P."/>
            <person name="Pantucek R."/>
        </authorList>
    </citation>
    <scope>NUCLEOTIDE SEQUENCE [LARGE SCALE GENOMIC DNA]</scope>
</reference>
<name>A0A4P6QX44_9CAUD</name>
<evidence type="ECO:0000259" key="1">
    <source>
        <dbReference type="SMART" id="SM00635"/>
    </source>
</evidence>
<dbReference type="Pfam" id="PF02368">
    <property type="entry name" value="Big_2"/>
    <property type="match status" value="1"/>
</dbReference>
<dbReference type="NCBIfam" id="TIGR01603">
    <property type="entry name" value="maj_tail_phi13"/>
    <property type="match status" value="1"/>
</dbReference>
<dbReference type="KEGG" id="vg:55014816"/>
<dbReference type="SMART" id="SM00635">
    <property type="entry name" value="BID_2"/>
    <property type="match status" value="1"/>
</dbReference>
<dbReference type="InterPro" id="IPR003343">
    <property type="entry name" value="Big_2"/>
</dbReference>
<organism evidence="2 3">
    <name type="scientific">Staphylococcus phage vB_SpsS_QT1</name>
    <dbReference type="NCBI Taxonomy" id="2510452"/>
    <lineage>
        <taxon>Viruses</taxon>
        <taxon>Duplodnaviria</taxon>
        <taxon>Heunggongvirae</taxon>
        <taxon>Uroviricota</taxon>
        <taxon>Caudoviricetes</taxon>
        <taxon>Fibralongavirus</taxon>
        <taxon>Fibralongavirus QT1</taxon>
    </lineage>
</organism>
<feature type="domain" description="BIG2" evidence="1">
    <location>
        <begin position="209"/>
        <end position="287"/>
    </location>
</feature>
<dbReference type="Gene3D" id="2.60.40.1080">
    <property type="match status" value="1"/>
</dbReference>